<reference evidence="7" key="1">
    <citation type="journal article" date="2012" name="Science">
        <title>The Paleozoic origin of enzymatic lignin decomposition reconstructed from 31 fungal genomes.</title>
        <authorList>
            <person name="Floudas D."/>
            <person name="Binder M."/>
            <person name="Riley R."/>
            <person name="Barry K."/>
            <person name="Blanchette R.A."/>
            <person name="Henrissat B."/>
            <person name="Martinez A.T."/>
            <person name="Otillar R."/>
            <person name="Spatafora J.W."/>
            <person name="Yadav J.S."/>
            <person name="Aerts A."/>
            <person name="Benoit I."/>
            <person name="Boyd A."/>
            <person name="Carlson A."/>
            <person name="Copeland A."/>
            <person name="Coutinho P.M."/>
            <person name="de Vries R.P."/>
            <person name="Ferreira P."/>
            <person name="Findley K."/>
            <person name="Foster B."/>
            <person name="Gaskell J."/>
            <person name="Glotzer D."/>
            <person name="Gorecki P."/>
            <person name="Heitman J."/>
            <person name="Hesse C."/>
            <person name="Hori C."/>
            <person name="Igarashi K."/>
            <person name="Jurgens J.A."/>
            <person name="Kallen N."/>
            <person name="Kersten P."/>
            <person name="Kohler A."/>
            <person name="Kuees U."/>
            <person name="Kumar T.K.A."/>
            <person name="Kuo A."/>
            <person name="LaButti K."/>
            <person name="Larrondo L.F."/>
            <person name="Lindquist E."/>
            <person name="Ling A."/>
            <person name="Lombard V."/>
            <person name="Lucas S."/>
            <person name="Lundell T."/>
            <person name="Martin R."/>
            <person name="McLaughlin D.J."/>
            <person name="Morgenstern I."/>
            <person name="Morin E."/>
            <person name="Murat C."/>
            <person name="Nagy L.G."/>
            <person name="Nolan M."/>
            <person name="Ohm R.A."/>
            <person name="Patyshakuliyeva A."/>
            <person name="Rokas A."/>
            <person name="Ruiz-Duenas F.J."/>
            <person name="Sabat G."/>
            <person name="Salamov A."/>
            <person name="Samejima M."/>
            <person name="Schmutz J."/>
            <person name="Slot J.C."/>
            <person name="St John F."/>
            <person name="Stenlid J."/>
            <person name="Sun H."/>
            <person name="Sun S."/>
            <person name="Syed K."/>
            <person name="Tsang A."/>
            <person name="Wiebenga A."/>
            <person name="Young D."/>
            <person name="Pisabarro A."/>
            <person name="Eastwood D.C."/>
            <person name="Martin F."/>
            <person name="Cullen D."/>
            <person name="Grigoriev I.V."/>
            <person name="Hibbett D.S."/>
        </authorList>
    </citation>
    <scope>NUCLEOTIDE SEQUENCE [LARGE SCALE GENOMIC DNA]</scope>
    <source>
        <strain evidence="7">RWD-64-598 SS2</strain>
    </source>
</reference>
<dbReference type="PANTHER" id="PTHR24185">
    <property type="entry name" value="CALCIUM-INDEPENDENT PHOSPHOLIPASE A2-GAMMA"/>
    <property type="match status" value="1"/>
</dbReference>
<dbReference type="AlphaFoldDB" id="A0A5M3ME07"/>
<evidence type="ECO:0000256" key="4">
    <source>
        <dbReference type="PROSITE-ProRule" id="PRU01161"/>
    </source>
</evidence>
<evidence type="ECO:0000256" key="3">
    <source>
        <dbReference type="ARBA" id="ARBA00023098"/>
    </source>
</evidence>
<protein>
    <submittedName>
        <fullName evidence="6">FabD lysophospholipase-like protein</fullName>
    </submittedName>
</protein>
<dbReference type="RefSeq" id="XP_007772648.1">
    <property type="nucleotide sequence ID" value="XM_007774458.1"/>
</dbReference>
<dbReference type="OMA" id="VFVCAKN"/>
<accession>A0A5M3ME07</accession>
<comment type="caution">
    <text evidence="4">Lacks conserved residue(s) required for the propagation of feature annotation.</text>
</comment>
<dbReference type="OrthoDB" id="630895at2759"/>
<dbReference type="InterPro" id="IPR016035">
    <property type="entry name" value="Acyl_Trfase/lysoPLipase"/>
</dbReference>
<gene>
    <name evidence="6" type="ORF">CONPUDRAFT_84401</name>
</gene>
<keyword evidence="3" id="KW-0443">Lipid metabolism</keyword>
<name>A0A5M3ME07_CONPW</name>
<evidence type="ECO:0000256" key="1">
    <source>
        <dbReference type="ARBA" id="ARBA00022801"/>
    </source>
</evidence>
<dbReference type="Proteomes" id="UP000053558">
    <property type="component" value="Unassembled WGS sequence"/>
</dbReference>
<evidence type="ECO:0000259" key="5">
    <source>
        <dbReference type="PROSITE" id="PS51635"/>
    </source>
</evidence>
<evidence type="ECO:0000313" key="6">
    <source>
        <dbReference type="EMBL" id="EIW77236.1"/>
    </source>
</evidence>
<dbReference type="Gene3D" id="3.40.1090.10">
    <property type="entry name" value="Cytosolic phospholipase A2 catalytic domain"/>
    <property type="match status" value="1"/>
</dbReference>
<dbReference type="GO" id="GO:0016042">
    <property type="term" value="P:lipid catabolic process"/>
    <property type="evidence" value="ECO:0007669"/>
    <property type="project" value="UniProtKB-KW"/>
</dbReference>
<dbReference type="PANTHER" id="PTHR24185:SF1">
    <property type="entry name" value="CALCIUM-INDEPENDENT PHOSPHOLIPASE A2-GAMMA"/>
    <property type="match status" value="1"/>
</dbReference>
<dbReference type="Pfam" id="PF01734">
    <property type="entry name" value="Patatin"/>
    <property type="match status" value="1"/>
</dbReference>
<dbReference type="GeneID" id="19210757"/>
<dbReference type="SUPFAM" id="SSF52151">
    <property type="entry name" value="FabD/lysophospholipase-like"/>
    <property type="match status" value="1"/>
</dbReference>
<dbReference type="GO" id="GO:0046486">
    <property type="term" value="P:glycerolipid metabolic process"/>
    <property type="evidence" value="ECO:0007669"/>
    <property type="project" value="UniProtKB-ARBA"/>
</dbReference>
<keyword evidence="2" id="KW-0442">Lipid degradation</keyword>
<dbReference type="GO" id="GO:0016020">
    <property type="term" value="C:membrane"/>
    <property type="evidence" value="ECO:0007669"/>
    <property type="project" value="TreeGrafter"/>
</dbReference>
<feature type="short sequence motif" description="GXGXXG" evidence="4">
    <location>
        <begin position="16"/>
        <end position="21"/>
    </location>
</feature>
<keyword evidence="1" id="KW-0378">Hydrolase</keyword>
<evidence type="ECO:0000313" key="7">
    <source>
        <dbReference type="Proteomes" id="UP000053558"/>
    </source>
</evidence>
<proteinExistence type="predicted"/>
<feature type="domain" description="PNPLA" evidence="5">
    <location>
        <begin position="12"/>
        <end position="210"/>
    </location>
</feature>
<evidence type="ECO:0000256" key="2">
    <source>
        <dbReference type="ARBA" id="ARBA00022963"/>
    </source>
</evidence>
<dbReference type="GO" id="GO:0047499">
    <property type="term" value="F:calcium-independent phospholipase A2 activity"/>
    <property type="evidence" value="ECO:0007669"/>
    <property type="project" value="TreeGrafter"/>
</dbReference>
<organism evidence="6 7">
    <name type="scientific">Coniophora puteana (strain RWD-64-598)</name>
    <name type="common">Brown rot fungus</name>
    <dbReference type="NCBI Taxonomy" id="741705"/>
    <lineage>
        <taxon>Eukaryota</taxon>
        <taxon>Fungi</taxon>
        <taxon>Dikarya</taxon>
        <taxon>Basidiomycota</taxon>
        <taxon>Agaricomycotina</taxon>
        <taxon>Agaricomycetes</taxon>
        <taxon>Agaricomycetidae</taxon>
        <taxon>Boletales</taxon>
        <taxon>Coniophorineae</taxon>
        <taxon>Coniophoraceae</taxon>
        <taxon>Coniophora</taxon>
    </lineage>
</organism>
<comment type="caution">
    <text evidence="6">The sequence shown here is derived from an EMBL/GenBank/DDBJ whole genome shotgun (WGS) entry which is preliminary data.</text>
</comment>
<dbReference type="InterPro" id="IPR002641">
    <property type="entry name" value="PNPLA_dom"/>
</dbReference>
<sequence>MTDNETKPLRLLSIDGGGIRGMSALLIIREMMKRIEHEERLSSTPAPHAYFDMIGGTGTGGIIALMLGRLRMSVDDAIKEYDGFVKAVYVDGRKRRGEEMFRAEALKEKMRGIVGAYCSGAKDARMVEDDGCKVFVCASYKDNVAPGRPSLLRTYKVSRNAGPNCMLWEAARATTAHPGHYKPITISDGVVNHEYVDAGMGSNNPCRVLLDEAASVYPTRSLGAVVSIGTGRAQTIGVPAGGVRDRKLLSSDLLGVLRDVAVDCERVSEEMVKHFLHYPELYFWFNVMHGMQNVSWDAWDRQSAVAAHTADICR</sequence>
<dbReference type="EMBL" id="JH711584">
    <property type="protein sequence ID" value="EIW77236.1"/>
    <property type="molecule type" value="Genomic_DNA"/>
</dbReference>
<dbReference type="PROSITE" id="PS51635">
    <property type="entry name" value="PNPLA"/>
    <property type="match status" value="1"/>
</dbReference>
<keyword evidence="7" id="KW-1185">Reference proteome</keyword>
<dbReference type="KEGG" id="cput:CONPUDRAFT_84401"/>
<dbReference type="GO" id="GO:0019369">
    <property type="term" value="P:arachidonate metabolic process"/>
    <property type="evidence" value="ECO:0007669"/>
    <property type="project" value="TreeGrafter"/>
</dbReference>